<dbReference type="InterPro" id="IPR050493">
    <property type="entry name" value="FAD-dep_Monooxygenase_BioMet"/>
</dbReference>
<evidence type="ECO:0000313" key="4">
    <source>
        <dbReference type="EMBL" id="ELT44868.1"/>
    </source>
</evidence>
<dbReference type="PANTHER" id="PTHR13789">
    <property type="entry name" value="MONOOXYGENASE"/>
    <property type="match status" value="1"/>
</dbReference>
<reference evidence="5" key="1">
    <citation type="journal article" date="2013" name="Genome Announc.">
        <title>Draft Genome Sequence of the 2-Chloro-4-Nitrophenol-Degrading Bacterium Arthrobacter sp. Strain SJCon.</title>
        <authorList>
            <person name="Vikram S."/>
            <person name="Kumar S."/>
            <person name="Vaidya B."/>
            <person name="Pinnaka A.K."/>
            <person name="Raghava G.P."/>
        </authorList>
    </citation>
    <scope>NUCLEOTIDE SEQUENCE [LARGE SCALE GENOMIC DNA]</scope>
    <source>
        <strain evidence="5">SJCon</strain>
    </source>
</reference>
<proteinExistence type="predicted"/>
<feature type="domain" description="FAD-binding" evidence="3">
    <location>
        <begin position="8"/>
        <end position="151"/>
    </location>
</feature>
<organism evidence="4 5">
    <name type="scientific">Arthrobacter nitrophenolicus</name>
    <dbReference type="NCBI Taxonomy" id="683150"/>
    <lineage>
        <taxon>Bacteria</taxon>
        <taxon>Bacillati</taxon>
        <taxon>Actinomycetota</taxon>
        <taxon>Actinomycetes</taxon>
        <taxon>Micrococcales</taxon>
        <taxon>Micrococcaceae</taxon>
        <taxon>Arthrobacter</taxon>
    </lineage>
</organism>
<dbReference type="GO" id="GO:0004497">
    <property type="term" value="F:monooxygenase activity"/>
    <property type="evidence" value="ECO:0007669"/>
    <property type="project" value="UniProtKB-KW"/>
</dbReference>
<keyword evidence="2" id="KW-0503">Monooxygenase</keyword>
<dbReference type="SUPFAM" id="SSF51905">
    <property type="entry name" value="FAD/NAD(P)-binding domain"/>
    <property type="match status" value="1"/>
</dbReference>
<dbReference type="Gene3D" id="3.50.50.60">
    <property type="entry name" value="FAD/NAD(P)-binding domain"/>
    <property type="match status" value="1"/>
</dbReference>
<dbReference type="Pfam" id="PF01494">
    <property type="entry name" value="FAD_binding_3"/>
    <property type="match status" value="1"/>
</dbReference>
<accession>L8TNL0</accession>
<protein>
    <recommendedName>
        <fullName evidence="3">FAD-binding domain-containing protein</fullName>
    </recommendedName>
</protein>
<dbReference type="PANTHER" id="PTHR13789:SF309">
    <property type="entry name" value="PUTATIVE (AFU_ORTHOLOGUE AFUA_6G14510)-RELATED"/>
    <property type="match status" value="1"/>
</dbReference>
<dbReference type="Proteomes" id="UP000011189">
    <property type="component" value="Unassembled WGS sequence"/>
</dbReference>
<dbReference type="AlphaFoldDB" id="L8TNL0"/>
<name>L8TNL0_9MICC</name>
<dbReference type="InterPro" id="IPR036188">
    <property type="entry name" value="FAD/NAD-bd_sf"/>
</dbReference>
<gene>
    <name evidence="4" type="ORF">G205_09298</name>
</gene>
<sequence>MSPTTDRIAVVGGSIAGLAAALMLRDAGVEVDVYERSPQPLSGFGTGIVVQPELVRYLMEQGVELDSISVPSSSMEYVDGLTGESFGSVPADWRFTSYDSIYGALYELFGPERYHTSKCLVGLNQDSEAVQLRFSDGTQAEANWLIGADGGAL</sequence>
<evidence type="ECO:0000256" key="2">
    <source>
        <dbReference type="ARBA" id="ARBA00023033"/>
    </source>
</evidence>
<dbReference type="InterPro" id="IPR002938">
    <property type="entry name" value="FAD-bd"/>
</dbReference>
<evidence type="ECO:0000259" key="3">
    <source>
        <dbReference type="Pfam" id="PF01494"/>
    </source>
</evidence>
<keyword evidence="1" id="KW-0560">Oxidoreductase</keyword>
<evidence type="ECO:0000256" key="1">
    <source>
        <dbReference type="ARBA" id="ARBA00023002"/>
    </source>
</evidence>
<dbReference type="PRINTS" id="PR00420">
    <property type="entry name" value="RNGMNOXGNASE"/>
</dbReference>
<dbReference type="PATRIC" id="fig|683150.5.peg.1846"/>
<dbReference type="GO" id="GO:0071949">
    <property type="term" value="F:FAD binding"/>
    <property type="evidence" value="ECO:0007669"/>
    <property type="project" value="InterPro"/>
</dbReference>
<keyword evidence="5" id="KW-1185">Reference proteome</keyword>
<dbReference type="EMBL" id="AOFD01000016">
    <property type="protein sequence ID" value="ELT44868.1"/>
    <property type="molecule type" value="Genomic_DNA"/>
</dbReference>
<evidence type="ECO:0000313" key="5">
    <source>
        <dbReference type="Proteomes" id="UP000011189"/>
    </source>
</evidence>
<comment type="caution">
    <text evidence="4">The sequence shown here is derived from an EMBL/GenBank/DDBJ whole genome shotgun (WGS) entry which is preliminary data.</text>
</comment>